<dbReference type="PROSITE" id="PS51208">
    <property type="entry name" value="AUTOTRANSPORTER"/>
    <property type="match status" value="1"/>
</dbReference>
<protein>
    <submittedName>
        <fullName evidence="2">Autotransporter domain-containing protein</fullName>
    </submittedName>
</protein>
<sequence length="2123" mass="217059">MNSFRVKDTRFRILKGGKIGLAFSIALIGGMLILSSTKANATDYFTGTSTVISPLTSGSVTVETATNTKTNGNNTDTRSDTSSTDVIFAPTSWANSNYIPTSISSDYYGIGQDAYKLNQTSDYLKLELTFASGANANNITKQGATLYTAPVAPTYVPVSSTSTYSLTQTPSSIDYTANLIFQGNNTVSGYTAISDGNIKLNGDNIAFNGTVNAGSIDVTAVGTTTFNNAVDVSSGSVDDLKFSAAGTVILNSDLTGNVVTTGNNQGILTTTGLNKTITGNIGSSTSLDLNTLNIGSDTDVTNYSTTTINGNVFSNSTVLNNNGTTNSSELILASGKNITSTITTADANMGILTLAGGTQTVSGQVGTNGNKLAEVNAGVNGSTSTFANDVYATNLDVEGTGTVNLDGNFTGTAIRYNADGTVILADTKNINSAITTSVDNTGTLSLEGSSTVTGQVGASGASLKEINAGVAGSTSTFNSNVYASNLNMTGTGTVILNSDLTGNVVATGNNQGILTTTGLNKTITGNIGSSTSLDLNTLNIGSDTDATNYSTTTINGNVFANSTVLNNNGTTNSSELILASGKNITSTITTADANMGILTLAGGTQTVTGTVGGVGASLEKVSSGATGATSTFVNNVYANTVENTGTGATTFQDNVVATNVNVNAGTSTFQDNLTATTTTISTGTGNFNTVSGTTTSNLQFTNNGTANLNTGLTGNVITTADNKGTLNLVGSNNQTVTGTVGGVGASLAEVNAGVNGSTSTFANDVYATNLDVEGTGTVNLDGNFTGTAIRYNADGTVILADTKNINSAITTSVDNTGTLSLEGSSTVTGQVGASGASLKEINAGVAGSTSTFNSNVYASNLNMTGTGTVILNSDLTGNVVATGNNQGILTTTGLNKTITGNIGSSTSLDLNTLNIGSDTDATNYSTTTINGNVFANSTVLNNNGTTNSSELILASGKNITSTITTADANMGILTLAGGTQTVTGTVGGVGASLEKVSSGATGATSTFVNNVYANTVENTGTGATTFQDNVVATNVNVNAGTSTFQDNLTATTTTISTGTGNFNTVSGTTTSNLQFTNNGTANLNTGLTGNVITTADNKGTLNLVGSNNQTVTGTVGGVGASLAEVNAGVNGSTSTFANDVYATDITVGNGTVNFEDNVVATTTTIGAGTANFNTTSGTTTTDIVFSNIGTANLLTGLTGDINFSGNNGIVNISDGMGILGSVQTLATNNTGIVNFKGDGIISDSIGSNIYGIKELNINTNNEQNTPNGVLVTYDALGRELYADVVSLRNNATLTLADGVDIINTGSDNIIITVDNTNTGTLTFQGTSNIEGEVGQSNKVLNTINAGATGKTVTFDDMVYASTLKYSDNGKVVLNGDNSSNTSSEGMIGTVNFDNKAGTLAIGDDVNLTVGAGGTQFINGNDAILEFAGSSIITGILGGNTAGNSTFKRINAGANGETVTFRNDVYVNETTFHVSGTGTVNFQGNLISSLIYDADGVVNVSDGKNIVVSSVPVAVTTATTNTGSLNFLGTTLLATDIGTSTKRLKNVTFGSAGSSASTYTQELTKNIYAQNTYIGNGTNQTILEMKNDIIFGGSLTVRANSALDVNTRDITVNDNLSLAANSLTGFKIYTSDITATGSSTGVPSGSITTDTLTIDNNAIIKVNYVGTLYGAGSYNLVSANSILGTYYGTEANGKVSDNSIIDSIIKVDGNNLILFADRTGGGSYGVEDLYIKKSEIGQHYSNGASEALAGYAYDTVVREGALGDVITRIEELDGGLILSSEKKAQMVEMQKLLAPVANNSSIQSSITASNLVLTTIKDRMADMRVSSSTDFIPYGYSGYSSGTYTLNNSLWIKAMGSKATQSKVEDYDGYESTTVGFVAGLDRTLRNGTTIGLAVAQATTKIDQTDFRSGDSSDTQSIQFSTYGSRDFGDTYVDGILSYAKHSTDSTRTANSGKLTSSSDADQISAKVEVGHRVYFEDLATLTPFASLEYGNLNQKGYTEKGTAYQNDALKVDSVKMNKGTLGVGAKLSTNLNVGDNVVIPEFKLAAYNAIGDSNADIKAQYTGGGNQFVTPTQELNKTVYNAGIGVKTTLSESTSLMLGVDYDRSKDGNFEGYSGNVSFRLSF</sequence>
<proteinExistence type="predicted"/>
<organism evidence="2 3">
    <name type="scientific">Arcobacter suis CECT 7833</name>
    <dbReference type="NCBI Taxonomy" id="663365"/>
    <lineage>
        <taxon>Bacteria</taxon>
        <taxon>Pseudomonadati</taxon>
        <taxon>Campylobacterota</taxon>
        <taxon>Epsilonproteobacteria</taxon>
        <taxon>Campylobacterales</taxon>
        <taxon>Arcobacteraceae</taxon>
        <taxon>Arcobacter</taxon>
    </lineage>
</organism>
<dbReference type="SMART" id="SM00869">
    <property type="entry name" value="Autotransporter"/>
    <property type="match status" value="1"/>
</dbReference>
<dbReference type="Proteomes" id="UP000263040">
    <property type="component" value="Chromosome"/>
</dbReference>
<gene>
    <name evidence="2" type="ORF">ASUIS_1686</name>
</gene>
<dbReference type="KEGG" id="asui:ASUIS_1686"/>
<dbReference type="RefSeq" id="WP_118886680.1">
    <property type="nucleotide sequence ID" value="NZ_CP032100.1"/>
</dbReference>
<evidence type="ECO:0000259" key="1">
    <source>
        <dbReference type="PROSITE" id="PS51208"/>
    </source>
</evidence>
<evidence type="ECO:0000313" key="3">
    <source>
        <dbReference type="Proteomes" id="UP000263040"/>
    </source>
</evidence>
<dbReference type="InterPro" id="IPR005546">
    <property type="entry name" value="Autotransporte_beta"/>
</dbReference>
<dbReference type="InterPro" id="IPR036709">
    <property type="entry name" value="Autotransporte_beta_dom_sf"/>
</dbReference>
<dbReference type="EMBL" id="CP032100">
    <property type="protein sequence ID" value="AXX90164.1"/>
    <property type="molecule type" value="Genomic_DNA"/>
</dbReference>
<dbReference type="Pfam" id="PF03797">
    <property type="entry name" value="Autotransporter"/>
    <property type="match status" value="1"/>
</dbReference>
<feature type="domain" description="Autotransporter" evidence="1">
    <location>
        <begin position="1842"/>
        <end position="2123"/>
    </location>
</feature>
<name>A0AAD0WQW2_9BACT</name>
<keyword evidence="3" id="KW-1185">Reference proteome</keyword>
<reference evidence="2 3" key="1">
    <citation type="submission" date="2018-08" db="EMBL/GenBank/DDBJ databases">
        <title>Complete genome of the Arcobacter suis type strain LMG 26152.</title>
        <authorList>
            <person name="Miller W.G."/>
            <person name="Yee E."/>
            <person name="Bono J.L."/>
        </authorList>
    </citation>
    <scope>NUCLEOTIDE SEQUENCE [LARGE SCALE GENOMIC DNA]</scope>
    <source>
        <strain evidence="2 3">CECT 7833</strain>
    </source>
</reference>
<accession>A0AAD0WQW2</accession>
<dbReference type="SUPFAM" id="SSF103515">
    <property type="entry name" value="Autotransporter"/>
    <property type="match status" value="1"/>
</dbReference>
<dbReference type="Gene3D" id="2.40.128.130">
    <property type="entry name" value="Autotransporter beta-domain"/>
    <property type="match status" value="1"/>
</dbReference>
<evidence type="ECO:0000313" key="2">
    <source>
        <dbReference type="EMBL" id="AXX90164.1"/>
    </source>
</evidence>